<dbReference type="Proteomes" id="UP001148838">
    <property type="component" value="Unassembled WGS sequence"/>
</dbReference>
<dbReference type="EMBL" id="JAJSOF020000040">
    <property type="protein sequence ID" value="KAJ4426388.1"/>
    <property type="molecule type" value="Genomic_DNA"/>
</dbReference>
<gene>
    <name evidence="1" type="ORF">ANN_27202</name>
</gene>
<evidence type="ECO:0000313" key="1">
    <source>
        <dbReference type="EMBL" id="KAJ4426388.1"/>
    </source>
</evidence>
<proteinExistence type="predicted"/>
<comment type="caution">
    <text evidence="1">The sequence shown here is derived from an EMBL/GenBank/DDBJ whole genome shotgun (WGS) entry which is preliminary data.</text>
</comment>
<organism evidence="1 2">
    <name type="scientific">Periplaneta americana</name>
    <name type="common">American cockroach</name>
    <name type="synonym">Blatta americana</name>
    <dbReference type="NCBI Taxonomy" id="6978"/>
    <lineage>
        <taxon>Eukaryota</taxon>
        <taxon>Metazoa</taxon>
        <taxon>Ecdysozoa</taxon>
        <taxon>Arthropoda</taxon>
        <taxon>Hexapoda</taxon>
        <taxon>Insecta</taxon>
        <taxon>Pterygota</taxon>
        <taxon>Neoptera</taxon>
        <taxon>Polyneoptera</taxon>
        <taxon>Dictyoptera</taxon>
        <taxon>Blattodea</taxon>
        <taxon>Blattoidea</taxon>
        <taxon>Blattidae</taxon>
        <taxon>Blattinae</taxon>
        <taxon>Periplaneta</taxon>
    </lineage>
</organism>
<evidence type="ECO:0000313" key="2">
    <source>
        <dbReference type="Proteomes" id="UP001148838"/>
    </source>
</evidence>
<keyword evidence="2" id="KW-1185">Reference proteome</keyword>
<protein>
    <submittedName>
        <fullName evidence="1">Uncharacterized protein</fullName>
    </submittedName>
</protein>
<name>A0ABQ8RXD3_PERAM</name>
<reference evidence="1 2" key="1">
    <citation type="journal article" date="2022" name="Allergy">
        <title>Genome assembly and annotation of Periplaneta americana reveal a comprehensive cockroach allergen profile.</title>
        <authorList>
            <person name="Wang L."/>
            <person name="Xiong Q."/>
            <person name="Saelim N."/>
            <person name="Wang L."/>
            <person name="Nong W."/>
            <person name="Wan A.T."/>
            <person name="Shi M."/>
            <person name="Liu X."/>
            <person name="Cao Q."/>
            <person name="Hui J.H.L."/>
            <person name="Sookrung N."/>
            <person name="Leung T.F."/>
            <person name="Tungtrongchitr A."/>
            <person name="Tsui S.K.W."/>
        </authorList>
    </citation>
    <scope>NUCLEOTIDE SEQUENCE [LARGE SCALE GENOMIC DNA]</scope>
    <source>
        <strain evidence="1">PWHHKU_190912</strain>
    </source>
</reference>
<dbReference type="InterPro" id="IPR036875">
    <property type="entry name" value="Znf_CCHC_sf"/>
</dbReference>
<accession>A0ABQ8RXD3</accession>
<dbReference type="SUPFAM" id="SSF57756">
    <property type="entry name" value="Retrovirus zinc finger-like domains"/>
    <property type="match status" value="1"/>
</dbReference>
<sequence length="279" mass="32674">MKLGKMLFDSNIPNIQVLKPAGRNKFEIHFTNYFQFLISDFDSKYNCSTLIIPYYHIHCKGILKNIAKDIDMDDIVKFGTYNDNTTITHAYRFNQKEIDQGERVWMPSTTVLVTFWSQLLPKDVKLFYTIHTVQKYNNKVLQCRNCNKFGHSPKFCHNTATCMKCASEHSVRECTSSHEMHNEKLFRLNYDEPDSLQTLKLVYIRTTFCCIRPYSGDVLNCTLQHMSNNPECPKYKTELSILQKMADLKVSRYDAIAIYQGRRTFAEVTSQHLKTWNNP</sequence>